<evidence type="ECO:0000256" key="3">
    <source>
        <dbReference type="ARBA" id="ARBA00022840"/>
    </source>
</evidence>
<dbReference type="InterPro" id="IPR003439">
    <property type="entry name" value="ABC_transporter-like_ATP-bd"/>
</dbReference>
<dbReference type="PROSITE" id="PS50893">
    <property type="entry name" value="ABC_TRANSPORTER_2"/>
    <property type="match status" value="2"/>
</dbReference>
<dbReference type="GO" id="GO:0005524">
    <property type="term" value="F:ATP binding"/>
    <property type="evidence" value="ECO:0007669"/>
    <property type="project" value="UniProtKB-KW"/>
</dbReference>
<dbReference type="CDD" id="cd03221">
    <property type="entry name" value="ABCF_EF-3"/>
    <property type="match status" value="2"/>
</dbReference>
<dbReference type="InterPro" id="IPR051309">
    <property type="entry name" value="ABCF_ATPase"/>
</dbReference>
<dbReference type="Pfam" id="PF00005">
    <property type="entry name" value="ABC_tran"/>
    <property type="match status" value="2"/>
</dbReference>
<dbReference type="EMBL" id="BJUY01000039">
    <property type="protein sequence ID" value="GEK92193.1"/>
    <property type="molecule type" value="Genomic_DNA"/>
</dbReference>
<gene>
    <name evidence="5" type="ORF">AKA01nite_18150</name>
</gene>
<name>A0A511AXZ5_9LACT</name>
<sequence length="543" mass="61106">MITVTDVSLRFSDKKLFEDVNLKFTNDNCYGVIGANGAGKSTFLKILSGEVSPTTGDVSMPADSRMAVLKQNHYDYEDQKVVDTVIMGHERLYNVMQEKNNIYMKADFSDEDGIRVAELEGEFAELNGWEAEPEAMTLLKGLGIPEELRDQKMSELTGGQHVKVLLAQSLFGKPDVLLLDEPTNGLDTHSIAWLQEFLINFENTVIVVSHDRHFLNKVCTHMVDVDFGQIKLFVGNYDFWLESSQLASKLAADQNSKKEEKIKELEAFIARFSANASKSKQATSRKKMLEKITLDDIKPSSRRYPFVGFSPEREIGNDLLRVENISKTIDGKKVLGNITFNLSREDKVAFTSMSDVAITTLFKIITGEMEPDTGTYQWGVTTKQAYLPKDTSGEFENSDLTILDWLRQYVVNKEENDNTFLRSFLGRMLFSGEEVMKEVSVLSGGEKVRCMLSKLMLSKANVLILDDPTNHLDLESITALNNGLIDFKGAILFGSHDHQFIQTLANRIIEISPNGIVDRAEITYDEFLENKTAQEQIAALYQS</sequence>
<dbReference type="FunFam" id="3.40.50.300:FF:000011">
    <property type="entry name" value="Putative ABC transporter ATP-binding component"/>
    <property type="match status" value="1"/>
</dbReference>
<dbReference type="Gene3D" id="3.40.50.300">
    <property type="entry name" value="P-loop containing nucleotide triphosphate hydrolases"/>
    <property type="match status" value="2"/>
</dbReference>
<proteinExistence type="predicted"/>
<dbReference type="AlphaFoldDB" id="A0A511AXZ5"/>
<evidence type="ECO:0000313" key="6">
    <source>
        <dbReference type="Proteomes" id="UP000321662"/>
    </source>
</evidence>
<protein>
    <submittedName>
        <fullName evidence="5">ABC-F family ATPase</fullName>
    </submittedName>
</protein>
<dbReference type="SUPFAM" id="SSF52540">
    <property type="entry name" value="P-loop containing nucleoside triphosphate hydrolases"/>
    <property type="match status" value="2"/>
</dbReference>
<keyword evidence="6" id="KW-1185">Reference proteome</keyword>
<dbReference type="Proteomes" id="UP000321662">
    <property type="component" value="Unassembled WGS sequence"/>
</dbReference>
<dbReference type="PANTHER" id="PTHR42855:SF2">
    <property type="entry name" value="DRUG RESISTANCE ABC TRANSPORTER,ATP-BINDING PROTEIN"/>
    <property type="match status" value="1"/>
</dbReference>
<dbReference type="GO" id="GO:0016887">
    <property type="term" value="F:ATP hydrolysis activity"/>
    <property type="evidence" value="ECO:0007669"/>
    <property type="project" value="InterPro"/>
</dbReference>
<comment type="caution">
    <text evidence="5">The sequence shown here is derived from an EMBL/GenBank/DDBJ whole genome shotgun (WGS) entry which is preliminary data.</text>
</comment>
<feature type="domain" description="ABC transporter" evidence="4">
    <location>
        <begin position="2"/>
        <end position="252"/>
    </location>
</feature>
<feature type="domain" description="ABC transporter" evidence="4">
    <location>
        <begin position="320"/>
        <end position="540"/>
    </location>
</feature>
<accession>A0A511AXZ5</accession>
<dbReference type="OrthoDB" id="9760950at2"/>
<dbReference type="InterPro" id="IPR027417">
    <property type="entry name" value="P-loop_NTPase"/>
</dbReference>
<evidence type="ECO:0000313" key="5">
    <source>
        <dbReference type="EMBL" id="GEK92193.1"/>
    </source>
</evidence>
<keyword evidence="1" id="KW-0677">Repeat</keyword>
<keyword evidence="3" id="KW-0067">ATP-binding</keyword>
<dbReference type="RefSeq" id="WP_146924994.1">
    <property type="nucleotide sequence ID" value="NZ_BJUY01000039.1"/>
</dbReference>
<evidence type="ECO:0000256" key="2">
    <source>
        <dbReference type="ARBA" id="ARBA00022741"/>
    </source>
</evidence>
<dbReference type="Pfam" id="PF12848">
    <property type="entry name" value="ABC_tran_Xtn"/>
    <property type="match status" value="1"/>
</dbReference>
<dbReference type="PANTHER" id="PTHR42855">
    <property type="entry name" value="ABC TRANSPORTER ATP-BINDING SUBUNIT"/>
    <property type="match status" value="1"/>
</dbReference>
<keyword evidence="2" id="KW-0547">Nucleotide-binding</keyword>
<evidence type="ECO:0000259" key="4">
    <source>
        <dbReference type="PROSITE" id="PS50893"/>
    </source>
</evidence>
<dbReference type="SMART" id="SM00382">
    <property type="entry name" value="AAA"/>
    <property type="match status" value="1"/>
</dbReference>
<dbReference type="InterPro" id="IPR003593">
    <property type="entry name" value="AAA+_ATPase"/>
</dbReference>
<dbReference type="FunFam" id="3.40.50.300:FF:000070">
    <property type="entry name" value="Putative ABC transporter ATP-binding component"/>
    <property type="match status" value="1"/>
</dbReference>
<reference evidence="5 6" key="1">
    <citation type="submission" date="2019-07" db="EMBL/GenBank/DDBJ databases">
        <title>Whole genome shotgun sequence of Alkalibacterium kapii NBRC 103247.</title>
        <authorList>
            <person name="Hosoyama A."/>
            <person name="Uohara A."/>
            <person name="Ohji S."/>
            <person name="Ichikawa N."/>
        </authorList>
    </citation>
    <scope>NUCLEOTIDE SEQUENCE [LARGE SCALE GENOMIC DNA]</scope>
    <source>
        <strain evidence="5 6">NBRC 103247</strain>
    </source>
</reference>
<dbReference type="InterPro" id="IPR032781">
    <property type="entry name" value="ABC_tran_Xtn"/>
</dbReference>
<evidence type="ECO:0000256" key="1">
    <source>
        <dbReference type="ARBA" id="ARBA00022737"/>
    </source>
</evidence>
<organism evidence="5 6">
    <name type="scientific">Alkalibacterium kapii</name>
    <dbReference type="NCBI Taxonomy" id="426704"/>
    <lineage>
        <taxon>Bacteria</taxon>
        <taxon>Bacillati</taxon>
        <taxon>Bacillota</taxon>
        <taxon>Bacilli</taxon>
        <taxon>Lactobacillales</taxon>
        <taxon>Carnobacteriaceae</taxon>
        <taxon>Alkalibacterium</taxon>
    </lineage>
</organism>